<keyword evidence="1 3" id="KW-0378">Hydrolase</keyword>
<dbReference type="InterPro" id="IPR051923">
    <property type="entry name" value="Glycosyl_Hydrolase_39"/>
</dbReference>
<keyword evidence="2 3" id="KW-0326">Glycosidase</keyword>
<evidence type="ECO:0000256" key="3">
    <source>
        <dbReference type="RuleBase" id="RU361153"/>
    </source>
</evidence>
<evidence type="ECO:0000313" key="6">
    <source>
        <dbReference type="Proteomes" id="UP000192566"/>
    </source>
</evidence>
<name>A0A1X0DQF6_MYCHE</name>
<dbReference type="EMBL" id="MVHR01000009">
    <property type="protein sequence ID" value="ORA74641.1"/>
    <property type="molecule type" value="Genomic_DNA"/>
</dbReference>
<dbReference type="InterPro" id="IPR017853">
    <property type="entry name" value="GH"/>
</dbReference>
<dbReference type="GO" id="GO:0004553">
    <property type="term" value="F:hydrolase activity, hydrolyzing O-glycosyl compounds"/>
    <property type="evidence" value="ECO:0007669"/>
    <property type="project" value="InterPro"/>
</dbReference>
<evidence type="ECO:0000256" key="1">
    <source>
        <dbReference type="ARBA" id="ARBA00022801"/>
    </source>
</evidence>
<sequence length="339" mass="36680">MLAFSLIVLSLVPGLCTSCGTSRPGPIGMMVRLYGADAASVAREFDLLTAMHVTWVRVDFEWPTIEGNRGKFDWAYTDAVVKEASARRLNVLGILSHTPAWARPASTTTSNPPDHVSDFAEFARATVARYSPLGVHTWEIWNEPNVSAFWQPAPDANRYGELFRAAATTMRAVDPVATLLIGGLTSGGDLADGSRISQAKYVEQLYGNGTAQAADAIAVHPYSFAWPHAHAVIGGLDDVPALHQIMERHGDGGKNVWITEFGVPTGTASDAVSDKDQAATIMHARKLVQKWSWTGPLIYYELRDGGTNPAIDEENFGVVRKDLSLKPAGEALIQQQIAP</sequence>
<dbReference type="STRING" id="53376.BST25_08690"/>
<accession>A0A1X0DQF6</accession>
<evidence type="ECO:0000259" key="4">
    <source>
        <dbReference type="Pfam" id="PF00150"/>
    </source>
</evidence>
<dbReference type="Proteomes" id="UP000192566">
    <property type="component" value="Unassembled WGS sequence"/>
</dbReference>
<protein>
    <recommendedName>
        <fullName evidence="4">Glycoside hydrolase family 5 domain-containing protein</fullName>
    </recommendedName>
</protein>
<proteinExistence type="inferred from homology"/>
<dbReference type="InterPro" id="IPR001547">
    <property type="entry name" value="Glyco_hydro_5"/>
</dbReference>
<dbReference type="PANTHER" id="PTHR12631">
    <property type="entry name" value="ALPHA-L-IDURONIDASE"/>
    <property type="match status" value="1"/>
</dbReference>
<dbReference type="Gene3D" id="3.20.20.80">
    <property type="entry name" value="Glycosidases"/>
    <property type="match status" value="1"/>
</dbReference>
<feature type="domain" description="Glycoside hydrolase family 5" evidence="4">
    <location>
        <begin position="45"/>
        <end position="291"/>
    </location>
</feature>
<dbReference type="PANTHER" id="PTHR12631:SF10">
    <property type="entry name" value="BETA-XYLOSIDASE-LIKE PROTEIN-RELATED"/>
    <property type="match status" value="1"/>
</dbReference>
<comment type="similarity">
    <text evidence="3">Belongs to the glycosyl hydrolase 5 (cellulase A) family.</text>
</comment>
<reference evidence="5 6" key="1">
    <citation type="submission" date="2017-02" db="EMBL/GenBank/DDBJ databases">
        <title>The new phylogeny of genus Mycobacterium.</title>
        <authorList>
            <person name="Tortoli E."/>
            <person name="Trovato A."/>
            <person name="Cirillo D.M."/>
        </authorList>
    </citation>
    <scope>NUCLEOTIDE SEQUENCE [LARGE SCALE GENOMIC DNA]</scope>
    <source>
        <strain evidence="5 6">DSM 44471</strain>
    </source>
</reference>
<dbReference type="GO" id="GO:0000272">
    <property type="term" value="P:polysaccharide catabolic process"/>
    <property type="evidence" value="ECO:0007669"/>
    <property type="project" value="InterPro"/>
</dbReference>
<dbReference type="AlphaFoldDB" id="A0A1X0DQF6"/>
<evidence type="ECO:0000313" key="5">
    <source>
        <dbReference type="EMBL" id="ORA74641.1"/>
    </source>
</evidence>
<dbReference type="SUPFAM" id="SSF51445">
    <property type="entry name" value="(Trans)glycosidases"/>
    <property type="match status" value="1"/>
</dbReference>
<evidence type="ECO:0000256" key="2">
    <source>
        <dbReference type="ARBA" id="ARBA00023295"/>
    </source>
</evidence>
<dbReference type="Pfam" id="PF00150">
    <property type="entry name" value="Cellulase"/>
    <property type="match status" value="1"/>
</dbReference>
<comment type="caution">
    <text evidence="5">The sequence shown here is derived from an EMBL/GenBank/DDBJ whole genome shotgun (WGS) entry which is preliminary data.</text>
</comment>
<keyword evidence="6" id="KW-1185">Reference proteome</keyword>
<gene>
    <name evidence="5" type="ORF">BST25_08690</name>
</gene>
<organism evidence="5 6">
    <name type="scientific">Mycobacterium heidelbergense</name>
    <dbReference type="NCBI Taxonomy" id="53376"/>
    <lineage>
        <taxon>Bacteria</taxon>
        <taxon>Bacillati</taxon>
        <taxon>Actinomycetota</taxon>
        <taxon>Actinomycetes</taxon>
        <taxon>Mycobacteriales</taxon>
        <taxon>Mycobacteriaceae</taxon>
        <taxon>Mycobacterium</taxon>
        <taxon>Mycobacterium simiae complex</taxon>
    </lineage>
</organism>